<sequence>GFNTRSTKMSTETHTFSIETNQNNSALNYSDANEHDSCQQQFNQIQP</sequence>
<organism evidence="2 3">
    <name type="scientific">Brachionus plicatilis</name>
    <name type="common">Marine rotifer</name>
    <name type="synonym">Brachionus muelleri</name>
    <dbReference type="NCBI Taxonomy" id="10195"/>
    <lineage>
        <taxon>Eukaryota</taxon>
        <taxon>Metazoa</taxon>
        <taxon>Spiralia</taxon>
        <taxon>Gnathifera</taxon>
        <taxon>Rotifera</taxon>
        <taxon>Eurotatoria</taxon>
        <taxon>Monogononta</taxon>
        <taxon>Pseudotrocha</taxon>
        <taxon>Ploima</taxon>
        <taxon>Brachionidae</taxon>
        <taxon>Brachionus</taxon>
    </lineage>
</organism>
<dbReference type="EMBL" id="REGN01006984">
    <property type="protein sequence ID" value="RNA07612.1"/>
    <property type="molecule type" value="Genomic_DNA"/>
</dbReference>
<feature type="region of interest" description="Disordered" evidence="1">
    <location>
        <begin position="1"/>
        <end position="47"/>
    </location>
</feature>
<gene>
    <name evidence="2" type="ORF">BpHYR1_010372</name>
</gene>
<name>A0A3M7Q8S9_BRAPC</name>
<accession>A0A3M7Q8S9</accession>
<feature type="compositionally biased region" description="Polar residues" evidence="1">
    <location>
        <begin position="1"/>
        <end position="31"/>
    </location>
</feature>
<feature type="non-terminal residue" evidence="2">
    <location>
        <position position="1"/>
    </location>
</feature>
<dbReference type="Proteomes" id="UP000276133">
    <property type="component" value="Unassembled WGS sequence"/>
</dbReference>
<evidence type="ECO:0000256" key="1">
    <source>
        <dbReference type="SAM" id="MobiDB-lite"/>
    </source>
</evidence>
<reference evidence="2 3" key="1">
    <citation type="journal article" date="2018" name="Sci. Rep.">
        <title>Genomic signatures of local adaptation to the degree of environmental predictability in rotifers.</title>
        <authorList>
            <person name="Franch-Gras L."/>
            <person name="Hahn C."/>
            <person name="Garcia-Roger E.M."/>
            <person name="Carmona M.J."/>
            <person name="Serra M."/>
            <person name="Gomez A."/>
        </authorList>
    </citation>
    <scope>NUCLEOTIDE SEQUENCE [LARGE SCALE GENOMIC DNA]</scope>
    <source>
        <strain evidence="2">HYR1</strain>
    </source>
</reference>
<keyword evidence="3" id="KW-1185">Reference proteome</keyword>
<evidence type="ECO:0000313" key="2">
    <source>
        <dbReference type="EMBL" id="RNA07612.1"/>
    </source>
</evidence>
<comment type="caution">
    <text evidence="2">The sequence shown here is derived from an EMBL/GenBank/DDBJ whole genome shotgun (WGS) entry which is preliminary data.</text>
</comment>
<dbReference type="AlphaFoldDB" id="A0A3M7Q8S9"/>
<protein>
    <submittedName>
        <fullName evidence="2">Uncharacterized protein</fullName>
    </submittedName>
</protein>
<evidence type="ECO:0000313" key="3">
    <source>
        <dbReference type="Proteomes" id="UP000276133"/>
    </source>
</evidence>
<proteinExistence type="predicted"/>
<feature type="compositionally biased region" description="Polar residues" evidence="1">
    <location>
        <begin position="38"/>
        <end position="47"/>
    </location>
</feature>